<keyword evidence="2" id="KW-1185">Reference proteome</keyword>
<name>A0A2S2DF98_9BURK</name>
<dbReference type="InterPro" id="IPR036388">
    <property type="entry name" value="WH-like_DNA-bd_sf"/>
</dbReference>
<reference evidence="1 2" key="1">
    <citation type="submission" date="2018-05" db="EMBL/GenBank/DDBJ databases">
        <title>Complete genome sequence of Massilia oculi sp. nov. CCUG 43427T (=DSM 26321T), the type strain of M. oculi, and comparison with genome sequences of other Massilia strains.</title>
        <authorList>
            <person name="Zhu B."/>
        </authorList>
    </citation>
    <scope>NUCLEOTIDE SEQUENCE [LARGE SCALE GENOMIC DNA]</scope>
    <source>
        <strain evidence="1 2">CCUG 43427</strain>
    </source>
</reference>
<evidence type="ECO:0000313" key="1">
    <source>
        <dbReference type="EMBL" id="AWL04030.1"/>
    </source>
</evidence>
<dbReference type="AlphaFoldDB" id="A0A2S2DF98"/>
<dbReference type="EMBL" id="CP029343">
    <property type="protein sequence ID" value="AWL04030.1"/>
    <property type="molecule type" value="Genomic_DNA"/>
</dbReference>
<gene>
    <name evidence="1" type="ORF">DIR46_06020</name>
</gene>
<dbReference type="Proteomes" id="UP000245820">
    <property type="component" value="Chromosome"/>
</dbReference>
<sequence>MNTPERILLQLKMRGPQTAQALADGLGLTSMGVRRHLDQAQDKGLVESHDSSGKVGRPVRRWSLSEAGHARFPDRHAELTVDLIGQVQALFGPAAMERLIAAREQASEALYRSRLHEVAPDAPLARRVEALARVRDEEGYMAEAQPQEDGGVLLVEHHCPICAAAAACQDFCRSELAVFERVLGPEVKVVRIEHQLGGARRCAYAVTPRTAE</sequence>
<organism evidence="1 2">
    <name type="scientific">Massilia oculi</name>
    <dbReference type="NCBI Taxonomy" id="945844"/>
    <lineage>
        <taxon>Bacteria</taxon>
        <taxon>Pseudomonadati</taxon>
        <taxon>Pseudomonadota</taxon>
        <taxon>Betaproteobacteria</taxon>
        <taxon>Burkholderiales</taxon>
        <taxon>Oxalobacteraceae</taxon>
        <taxon>Telluria group</taxon>
        <taxon>Massilia</taxon>
    </lineage>
</organism>
<evidence type="ECO:0000313" key="2">
    <source>
        <dbReference type="Proteomes" id="UP000245820"/>
    </source>
</evidence>
<dbReference type="Gene3D" id="1.10.10.10">
    <property type="entry name" value="Winged helix-like DNA-binding domain superfamily/Winged helix DNA-binding domain"/>
    <property type="match status" value="1"/>
</dbReference>
<dbReference type="KEGG" id="mtim:DIR46_06020"/>
<dbReference type="RefSeq" id="WP_109344421.1">
    <property type="nucleotide sequence ID" value="NZ_CP029343.1"/>
</dbReference>
<proteinExistence type="predicted"/>
<dbReference type="SUPFAM" id="SSF46785">
    <property type="entry name" value="Winged helix' DNA-binding domain"/>
    <property type="match status" value="1"/>
</dbReference>
<accession>A0A2S2DF98</accession>
<dbReference type="InterPro" id="IPR036390">
    <property type="entry name" value="WH_DNA-bd_sf"/>
</dbReference>
<dbReference type="PANTHER" id="PTHR38600:SF2">
    <property type="entry name" value="SLL0088 PROTEIN"/>
    <property type="match status" value="1"/>
</dbReference>
<dbReference type="OrthoDB" id="155998at2"/>
<protein>
    <submittedName>
        <fullName evidence="1">MarR family transcriptional regulator</fullName>
    </submittedName>
</protein>
<dbReference type="PANTHER" id="PTHR38600">
    <property type="entry name" value="TRANSCRIPTIONAL REGULATORY PROTEIN"/>
    <property type="match status" value="1"/>
</dbReference>